<dbReference type="InterPro" id="IPR005829">
    <property type="entry name" value="Sugar_transporter_CS"/>
</dbReference>
<evidence type="ECO:0000256" key="7">
    <source>
        <dbReference type="ARBA" id="ARBA00023136"/>
    </source>
</evidence>
<dbReference type="EMBL" id="GL541763">
    <property type="protein sequence ID" value="KDE03045.1"/>
    <property type="molecule type" value="Genomic_DNA"/>
</dbReference>
<feature type="transmembrane region" description="Helical" evidence="10">
    <location>
        <begin position="461"/>
        <end position="482"/>
    </location>
</feature>
<feature type="transmembrane region" description="Helical" evidence="10">
    <location>
        <begin position="20"/>
        <end position="38"/>
    </location>
</feature>
<keyword evidence="3 9" id="KW-0813">Transport</keyword>
<dbReference type="PROSITE" id="PS00216">
    <property type="entry name" value="SUGAR_TRANSPORT_1"/>
    <property type="match status" value="2"/>
</dbReference>
<dbReference type="PANTHER" id="PTHR48020">
    <property type="entry name" value="PROTON MYO-INOSITOL COTRANSPORTER"/>
    <property type="match status" value="1"/>
</dbReference>
<feature type="transmembrane region" description="Helical" evidence="10">
    <location>
        <begin position="421"/>
        <end position="441"/>
    </location>
</feature>
<keyword evidence="6 10" id="KW-1133">Transmembrane helix</keyword>
<dbReference type="NCBIfam" id="TIGR00879">
    <property type="entry name" value="SP"/>
    <property type="match status" value="1"/>
</dbReference>
<evidence type="ECO:0000256" key="1">
    <source>
        <dbReference type="ARBA" id="ARBA00004651"/>
    </source>
</evidence>
<dbReference type="InParanoid" id="U5HH98"/>
<dbReference type="PANTHER" id="PTHR48020:SF22">
    <property type="entry name" value="MAJOR FACILITATOR SUPERFAMILY (MFS) PROFILE DOMAIN-CONTAINING PROTEIN-RELATED"/>
    <property type="match status" value="1"/>
</dbReference>
<feature type="transmembrane region" description="Helical" evidence="10">
    <location>
        <begin position="235"/>
        <end position="257"/>
    </location>
</feature>
<reference evidence="14" key="1">
    <citation type="submission" date="2010-11" db="EMBL/GenBank/DDBJ databases">
        <title>The genome sequence of Microbotryum violaceum strain p1A1 Lamole.</title>
        <authorList>
            <person name="Cuomo C."/>
            <person name="Perlin M."/>
            <person name="Young S.K."/>
            <person name="Zeng Q."/>
            <person name="Gargeya S."/>
            <person name="Alvarado L."/>
            <person name="Berlin A."/>
            <person name="Chapman S.B."/>
            <person name="Chen Z."/>
            <person name="Freedman E."/>
            <person name="Gellesch M."/>
            <person name="Goldberg J."/>
            <person name="Griggs A."/>
            <person name="Gujja S."/>
            <person name="Heilman E."/>
            <person name="Heiman D."/>
            <person name="Howarth C."/>
            <person name="Mehta T."/>
            <person name="Neiman D."/>
            <person name="Pearson M."/>
            <person name="Roberts A."/>
            <person name="Saif S."/>
            <person name="Shea T."/>
            <person name="Shenoy N."/>
            <person name="Sisk P."/>
            <person name="Stolte C."/>
            <person name="Sykes S."/>
            <person name="White J."/>
            <person name="Yandava C."/>
            <person name="Haas B."/>
            <person name="Nusbaum C."/>
            <person name="Birren B."/>
        </authorList>
    </citation>
    <scope>NUCLEOTIDE SEQUENCE [LARGE SCALE GENOMIC DNA]</scope>
    <source>
        <strain evidence="14">p1A1 Lamole</strain>
    </source>
</reference>
<dbReference type="EnsemblFungi" id="MVLG_06435T0">
    <property type="protein sequence ID" value="MVLG_06435T0"/>
    <property type="gene ID" value="MVLG_06435"/>
</dbReference>
<keyword evidence="5 10" id="KW-0812">Transmembrane</keyword>
<keyword evidence="14" id="KW-1185">Reference proteome</keyword>
<proteinExistence type="inferred from homology"/>
<evidence type="ECO:0000259" key="11">
    <source>
        <dbReference type="PROSITE" id="PS50850"/>
    </source>
</evidence>
<evidence type="ECO:0000313" key="14">
    <source>
        <dbReference type="Proteomes" id="UP000017200"/>
    </source>
</evidence>
<dbReference type="FunCoup" id="U5HH98">
    <property type="interactions" value="132"/>
</dbReference>
<comment type="similarity">
    <text evidence="2 9">Belongs to the major facilitator superfamily. Sugar transporter (TC 2.A.1.1) family.</text>
</comment>
<feature type="transmembrane region" description="Helical" evidence="10">
    <location>
        <begin position="99"/>
        <end position="126"/>
    </location>
</feature>
<evidence type="ECO:0000256" key="2">
    <source>
        <dbReference type="ARBA" id="ARBA00010992"/>
    </source>
</evidence>
<feature type="transmembrane region" description="Helical" evidence="10">
    <location>
        <begin position="146"/>
        <end position="166"/>
    </location>
</feature>
<keyword evidence="7 10" id="KW-0472">Membrane</keyword>
<evidence type="ECO:0000256" key="4">
    <source>
        <dbReference type="ARBA" id="ARBA00022475"/>
    </source>
</evidence>
<dbReference type="HOGENOM" id="CLU_001265_30_5_1"/>
<evidence type="ECO:0000256" key="5">
    <source>
        <dbReference type="ARBA" id="ARBA00022692"/>
    </source>
</evidence>
<dbReference type="FunFam" id="1.20.1250.20:FF:000073">
    <property type="entry name" value="MFS myo-inositol transporter, putative"/>
    <property type="match status" value="1"/>
</dbReference>
<dbReference type="OrthoDB" id="6339427at2759"/>
<comment type="subcellular location">
    <subcellularLocation>
        <location evidence="1">Cell membrane</location>
        <topology evidence="1">Multi-pass membrane protein</topology>
    </subcellularLocation>
</comment>
<feature type="transmembrane region" description="Helical" evidence="10">
    <location>
        <begin position="528"/>
        <end position="546"/>
    </location>
</feature>
<evidence type="ECO:0000256" key="8">
    <source>
        <dbReference type="ARBA" id="ARBA00049119"/>
    </source>
</evidence>
<feature type="transmembrane region" description="Helical" evidence="10">
    <location>
        <begin position="263"/>
        <end position="285"/>
    </location>
</feature>
<evidence type="ECO:0000256" key="3">
    <source>
        <dbReference type="ARBA" id="ARBA00022448"/>
    </source>
</evidence>
<reference evidence="13" key="4">
    <citation type="submission" date="2015-06" db="UniProtKB">
        <authorList>
            <consortium name="EnsemblFungi"/>
        </authorList>
    </citation>
    <scope>IDENTIFICATION</scope>
</reference>
<dbReference type="SUPFAM" id="SSF103473">
    <property type="entry name" value="MFS general substrate transporter"/>
    <property type="match status" value="1"/>
</dbReference>
<evidence type="ECO:0000256" key="9">
    <source>
        <dbReference type="RuleBase" id="RU003346"/>
    </source>
</evidence>
<sequence>MLSYTWSELPTTFSNQLSHQILILILIPILLSALSGRLTTDTAETLVITYNMAASPPSPGLKAVHSNSTVVDERLDQISTGDYDDAIVRAEGEERTTMFLWHLVIMAAWGGLLFGYDTGVIGGSLVHEDLARDLGRVPLRNLDKEVLTAATTLGALIASLGAGVLADRAGRKLVIFLADMFFLVGAIMQAVAFGSGAYWIAAVGRLILGFGVGSAALIVPLYISELAPTCQRGRLVTLNVIAITGGQVLAYIINIAFRNVSHGWRFMVGGGAIPPLVQLAFLPFLPETPRYMLRHGKFEETRAVLRKIYPFATEDQIMLKSKVIGVRVQKEVGEGGLLASWKKLHFVPANFRGLVIACGLQGIQQLCGFNTLMYFSPTLFQSVGFSDPLVIGLVIALTNLLFTFVALIIVDKVGRRRIACWTIPGMSLALILAAVAFHFLTLRTDGRLTDNGLLDQKWSPVVLAAMIIYVAFYATGIGNIPWQQQELFHVSVRGIGTSISTACNWAGNLIISLTFLSLINAITPSGAFGLYAGICFLGALFCIFLYPETALLSLEETLEVFSDGFGVKKAKHMRRHKKEAMRQLRAGDGQIKQVA</sequence>
<dbReference type="OMA" id="TNAIQYF"/>
<comment type="catalytic activity">
    <reaction evidence="8">
        <text>myo-inositol(out) + H(+)(out) = myo-inositol(in) + H(+)(in)</text>
        <dbReference type="Rhea" id="RHEA:60364"/>
        <dbReference type="ChEBI" id="CHEBI:15378"/>
        <dbReference type="ChEBI" id="CHEBI:17268"/>
    </reaction>
</comment>
<dbReference type="Proteomes" id="UP000017200">
    <property type="component" value="Unassembled WGS sequence"/>
</dbReference>
<reference evidence="12" key="2">
    <citation type="submission" date="2010-11" db="EMBL/GenBank/DDBJ databases">
        <authorList>
            <consortium name="The Broad Institute Genome Sequencing Platform"/>
            <person name="Earl A."/>
            <person name="Ward D."/>
            <person name="Feldgarden M."/>
            <person name="Gevers D."/>
            <person name="Butler R."/>
            <person name="Young S.K."/>
            <person name="Zeng Q."/>
            <person name="Gargeya S."/>
            <person name="Fitzgerald M."/>
            <person name="Haas B."/>
            <person name="Abouelleil A."/>
            <person name="Alvarado L."/>
            <person name="Arachchi H.M."/>
            <person name="Berlin A."/>
            <person name="Brown A."/>
            <person name="Chapman S.B."/>
            <person name="Chen Z."/>
            <person name="Dunbar C."/>
            <person name="Freedman E."/>
            <person name="Gearin G."/>
            <person name="Gellesch M."/>
            <person name="Goldberg J."/>
            <person name="Griggs A."/>
            <person name="Gujja S."/>
            <person name="Heilman E."/>
            <person name="Heiman D."/>
            <person name="Howarth C."/>
            <person name="Larson L."/>
            <person name="Lui A."/>
            <person name="MacDonald P.J.P."/>
            <person name="Mehta T."/>
            <person name="Montmayeur A."/>
            <person name="Murphy C."/>
            <person name="Neiman D."/>
            <person name="Pearson M."/>
            <person name="Priest M."/>
            <person name="Roberts A."/>
            <person name="Saif S."/>
            <person name="Shea T."/>
            <person name="Shenoy N."/>
            <person name="Sisk P."/>
            <person name="Stolte C."/>
            <person name="Sykes S."/>
            <person name="White J."/>
            <person name="Yandava C."/>
            <person name="Wortman J."/>
            <person name="Nusbaum C."/>
            <person name="Birren B."/>
        </authorList>
    </citation>
    <scope>NUCLEOTIDE SEQUENCE</scope>
    <source>
        <strain evidence="12">P1A1 Lamole</strain>
    </source>
</reference>
<dbReference type="InterPro" id="IPR050814">
    <property type="entry name" value="Myo-inositol_Transporter"/>
</dbReference>
<evidence type="ECO:0000256" key="10">
    <source>
        <dbReference type="SAM" id="Phobius"/>
    </source>
</evidence>
<dbReference type="EMBL" id="AEIJ01000776">
    <property type="status" value="NOT_ANNOTATED_CDS"/>
    <property type="molecule type" value="Genomic_DNA"/>
</dbReference>
<keyword evidence="4" id="KW-1003">Cell membrane</keyword>
<feature type="transmembrane region" description="Helical" evidence="10">
    <location>
        <begin position="388"/>
        <end position="409"/>
    </location>
</feature>
<dbReference type="PROSITE" id="PS50850">
    <property type="entry name" value="MFS"/>
    <property type="match status" value="1"/>
</dbReference>
<dbReference type="PRINTS" id="PR00171">
    <property type="entry name" value="SUGRTRNSPORT"/>
</dbReference>
<evidence type="ECO:0000313" key="12">
    <source>
        <dbReference type="EMBL" id="KDE03045.1"/>
    </source>
</evidence>
<feature type="transmembrane region" description="Helical" evidence="10">
    <location>
        <begin position="198"/>
        <end position="223"/>
    </location>
</feature>
<reference evidence="12 14" key="3">
    <citation type="journal article" date="2015" name="BMC Genomics">
        <title>Sex and parasites: genomic and transcriptomic analysis of Microbotryum lychnidis-dioicae, the biotrophic and plant-castrating anther smut fungus.</title>
        <authorList>
            <person name="Perlin M.H."/>
            <person name="Amselem J."/>
            <person name="Fontanillas E."/>
            <person name="Toh S.S."/>
            <person name="Chen Z."/>
            <person name="Goldberg J."/>
            <person name="Duplessis S."/>
            <person name="Henrissat B."/>
            <person name="Young S."/>
            <person name="Zeng Q."/>
            <person name="Aguileta G."/>
            <person name="Petit E."/>
            <person name="Badouin H."/>
            <person name="Andrews J."/>
            <person name="Razeeq D."/>
            <person name="Gabaldon T."/>
            <person name="Quesneville H."/>
            <person name="Giraud T."/>
            <person name="Hood M.E."/>
            <person name="Schultz D.J."/>
            <person name="Cuomo C.A."/>
        </authorList>
    </citation>
    <scope>NUCLEOTIDE SEQUENCE [LARGE SCALE GENOMIC DNA]</scope>
    <source>
        <strain evidence="12">P1A1 Lamole</strain>
        <strain evidence="14">p1A1 Lamole</strain>
    </source>
</reference>
<dbReference type="InterPro" id="IPR020846">
    <property type="entry name" value="MFS_dom"/>
</dbReference>
<organism evidence="12">
    <name type="scientific">Microbotryum lychnidis-dioicae (strain p1A1 Lamole / MvSl-1064)</name>
    <name type="common">Anther smut fungus</name>
    <dbReference type="NCBI Taxonomy" id="683840"/>
    <lineage>
        <taxon>Eukaryota</taxon>
        <taxon>Fungi</taxon>
        <taxon>Dikarya</taxon>
        <taxon>Basidiomycota</taxon>
        <taxon>Pucciniomycotina</taxon>
        <taxon>Microbotryomycetes</taxon>
        <taxon>Microbotryales</taxon>
        <taxon>Microbotryaceae</taxon>
        <taxon>Microbotryum</taxon>
    </lineage>
</organism>
<dbReference type="AlphaFoldDB" id="U5HH98"/>
<feature type="transmembrane region" description="Helical" evidence="10">
    <location>
        <begin position="502"/>
        <end position="522"/>
    </location>
</feature>
<protein>
    <recommendedName>
        <fullName evidence="11">Major facilitator superfamily (MFS) profile domain-containing protein</fullName>
    </recommendedName>
</protein>
<feature type="transmembrane region" description="Helical" evidence="10">
    <location>
        <begin position="351"/>
        <end position="376"/>
    </location>
</feature>
<feature type="transmembrane region" description="Helical" evidence="10">
    <location>
        <begin position="173"/>
        <end position="192"/>
    </location>
</feature>
<dbReference type="InterPro" id="IPR036259">
    <property type="entry name" value="MFS_trans_sf"/>
</dbReference>
<dbReference type="GO" id="GO:1904679">
    <property type="term" value="P:myo-inositol import across plasma membrane"/>
    <property type="evidence" value="ECO:0007669"/>
    <property type="project" value="TreeGrafter"/>
</dbReference>
<evidence type="ECO:0000313" key="13">
    <source>
        <dbReference type="EnsemblFungi" id="MVLG_06435T0"/>
    </source>
</evidence>
<dbReference type="Pfam" id="PF00083">
    <property type="entry name" value="Sugar_tr"/>
    <property type="match status" value="1"/>
</dbReference>
<dbReference type="Gene3D" id="1.20.1250.20">
    <property type="entry name" value="MFS general substrate transporter like domains"/>
    <property type="match status" value="1"/>
</dbReference>
<accession>U5HH98</accession>
<dbReference type="InterPro" id="IPR005828">
    <property type="entry name" value="MFS_sugar_transport-like"/>
</dbReference>
<feature type="domain" description="Major facilitator superfamily (MFS) profile" evidence="11">
    <location>
        <begin position="103"/>
        <end position="550"/>
    </location>
</feature>
<dbReference type="GO" id="GO:0005886">
    <property type="term" value="C:plasma membrane"/>
    <property type="evidence" value="ECO:0007669"/>
    <property type="project" value="UniProtKB-SubCell"/>
</dbReference>
<dbReference type="InterPro" id="IPR003663">
    <property type="entry name" value="Sugar/inositol_transpt"/>
</dbReference>
<evidence type="ECO:0000256" key="6">
    <source>
        <dbReference type="ARBA" id="ARBA00022989"/>
    </source>
</evidence>
<dbReference type="PROSITE" id="PS00217">
    <property type="entry name" value="SUGAR_TRANSPORT_2"/>
    <property type="match status" value="1"/>
</dbReference>
<gene>
    <name evidence="12" type="ORF">MVLG_06435</name>
</gene>
<name>U5HH98_USTV1</name>
<dbReference type="GO" id="GO:0005366">
    <property type="term" value="F:myo-inositol:proton symporter activity"/>
    <property type="evidence" value="ECO:0007669"/>
    <property type="project" value="TreeGrafter"/>
</dbReference>
<dbReference type="STRING" id="683840.U5HH98"/>